<feature type="repeat" description="WD" evidence="5">
    <location>
        <begin position="473"/>
        <end position="514"/>
    </location>
</feature>
<feature type="repeat" description="WD" evidence="5">
    <location>
        <begin position="515"/>
        <end position="556"/>
    </location>
</feature>
<organism evidence="7 8">
    <name type="scientific">Geotrichum candidum</name>
    <name type="common">Oospora lactis</name>
    <name type="synonym">Dipodascus geotrichum</name>
    <dbReference type="NCBI Taxonomy" id="1173061"/>
    <lineage>
        <taxon>Eukaryota</taxon>
        <taxon>Fungi</taxon>
        <taxon>Dikarya</taxon>
        <taxon>Ascomycota</taxon>
        <taxon>Saccharomycotina</taxon>
        <taxon>Dipodascomycetes</taxon>
        <taxon>Dipodascales</taxon>
        <taxon>Dipodascaceae</taxon>
        <taxon>Geotrichum</taxon>
    </lineage>
</organism>
<dbReference type="InterPro" id="IPR036322">
    <property type="entry name" value="WD40_repeat_dom_sf"/>
</dbReference>
<proteinExistence type="predicted"/>
<dbReference type="STRING" id="1173061.A0A0J9XCG9"/>
<keyword evidence="8" id="KW-1185">Reference proteome</keyword>
<evidence type="ECO:0000256" key="3">
    <source>
        <dbReference type="ARBA" id="ARBA00022737"/>
    </source>
</evidence>
<dbReference type="GO" id="GO:0034511">
    <property type="term" value="F:U3 snoRNA binding"/>
    <property type="evidence" value="ECO:0007669"/>
    <property type="project" value="TreeGrafter"/>
</dbReference>
<evidence type="ECO:0000256" key="2">
    <source>
        <dbReference type="ARBA" id="ARBA00022574"/>
    </source>
</evidence>
<gene>
    <name evidence="7" type="ORF">BN980_GECA09s01451g</name>
</gene>
<feature type="repeat" description="WD" evidence="5">
    <location>
        <begin position="97"/>
        <end position="138"/>
    </location>
</feature>
<dbReference type="PROSITE" id="PS50294">
    <property type="entry name" value="WD_REPEATS_REGION"/>
    <property type="match status" value="7"/>
</dbReference>
<feature type="domain" description="U3 small nucleolar RNA-associated protein 13 C-terminal" evidence="6">
    <location>
        <begin position="653"/>
        <end position="793"/>
    </location>
</feature>
<dbReference type="InterPro" id="IPR013934">
    <property type="entry name" value="Utp13_C"/>
</dbReference>
<feature type="repeat" description="WD" evidence="5">
    <location>
        <begin position="185"/>
        <end position="226"/>
    </location>
</feature>
<evidence type="ECO:0000256" key="4">
    <source>
        <dbReference type="ARBA" id="ARBA00023242"/>
    </source>
</evidence>
<dbReference type="SMART" id="SM00320">
    <property type="entry name" value="WD40"/>
    <property type="match status" value="12"/>
</dbReference>
<dbReference type="GO" id="GO:0030686">
    <property type="term" value="C:90S preribosome"/>
    <property type="evidence" value="ECO:0007669"/>
    <property type="project" value="TreeGrafter"/>
</dbReference>
<dbReference type="Pfam" id="PF08625">
    <property type="entry name" value="Utp13"/>
    <property type="match status" value="1"/>
</dbReference>
<evidence type="ECO:0000313" key="7">
    <source>
        <dbReference type="EMBL" id="CDO54930.1"/>
    </source>
</evidence>
<dbReference type="PROSITE" id="PS00678">
    <property type="entry name" value="WD_REPEATS_1"/>
    <property type="match status" value="4"/>
</dbReference>
<reference evidence="7" key="1">
    <citation type="submission" date="2014-03" db="EMBL/GenBank/DDBJ databases">
        <authorList>
            <person name="Casaregola S."/>
        </authorList>
    </citation>
    <scope>NUCLEOTIDE SEQUENCE [LARGE SCALE GENOMIC DNA]</scope>
    <source>
        <strain evidence="7">CLIB 918</strain>
    </source>
</reference>
<evidence type="ECO:0000256" key="1">
    <source>
        <dbReference type="ARBA" id="ARBA00004604"/>
    </source>
</evidence>
<dbReference type="OrthoDB" id="5414888at2759"/>
<comment type="subcellular location">
    <subcellularLocation>
        <location evidence="1">Nucleus</location>
        <location evidence="1">Nucleolus</location>
    </subcellularLocation>
</comment>
<dbReference type="GO" id="GO:0000480">
    <property type="term" value="P:endonucleolytic cleavage in 5'-ETS of tricistronic rRNA transcript (SSU-rRNA, 5.8S rRNA, LSU-rRNA)"/>
    <property type="evidence" value="ECO:0007669"/>
    <property type="project" value="TreeGrafter"/>
</dbReference>
<dbReference type="InterPro" id="IPR015943">
    <property type="entry name" value="WD40/YVTN_repeat-like_dom_sf"/>
</dbReference>
<dbReference type="GO" id="GO:0032040">
    <property type="term" value="C:small-subunit processome"/>
    <property type="evidence" value="ECO:0007669"/>
    <property type="project" value="InterPro"/>
</dbReference>
<evidence type="ECO:0000256" key="5">
    <source>
        <dbReference type="PROSITE-ProRule" id="PRU00221"/>
    </source>
</evidence>
<feature type="repeat" description="WD" evidence="5">
    <location>
        <begin position="557"/>
        <end position="598"/>
    </location>
</feature>
<dbReference type="AlphaFoldDB" id="A0A0J9XCG9"/>
<accession>A0A0J9XCG9</accession>
<feature type="repeat" description="WD" evidence="5">
    <location>
        <begin position="600"/>
        <end position="632"/>
    </location>
</feature>
<sequence>MADIQLKTSFKAKAVEPFFSGGKVSVSQDGKLMATTFQDVVYLTDLITGEKLAKIEGDGEVITTLEIAPDSSYLVTCSRSLQMKTYKLPEAKLVRTVKAHESPVIVMAIDPTSTLIATGGAEGAVKVWDLEGGYTTHNLRGHGGIISALKFWGRQGMNNWRLASGSDDCKIRVWDLVKSKCLSVLDGHTSVVRGLDFSTDGRLLISGGRDRVINIWNVATSKMNLISTIPVFQSLETVTFIDAGALTSYENKDVQLILAGGENGSTSVWDYKTAKKVLETNHRDPHSAEETGVSDIIYKGGDIGLLLTILTDETLLELDLSKDLNIKRRISGNHGEIIDCTYVGEDESYLAIATNSPEVRILKWGSLEHSVLAGHTDIVMAIDRSVDGRWLATAGKDRLVMLWDLQPLFDGTGEAICHSTYTGHADAVTAIALSRTLTSGPPEFIITGSNDLTIKRWTIPRKDGEVGKAAYTRKAHEKEINAIDVSPDNKLFTSSSQDRLVKVWDLQSGESIGVLKGHKRSVWSVKFSHFDKVIATGSGDKTVKLWSLNDFSCLKTFEGHTNSVLKVAFTTRGQQIVSAGGDGLVKVWNVKSDGECASTLDNHEDKVWSLAAREDETGFISGGGDGIITFWEDVSEAERLKDAETRAEQIEKEQELDNYVFNKDWKNAIILALSLDQPYKLLKLFMEVSNNNLEEGSITGLVAVDRAIGELDLEMVARLLKRVRDWNTNGRTSPIAQMILHAILCHHSVDTLSQIPGLIQLVEGILPYSERHFNRMEELAEESFTIDFALKQMNI</sequence>
<evidence type="ECO:0000259" key="6">
    <source>
        <dbReference type="Pfam" id="PF08625"/>
    </source>
</evidence>
<dbReference type="CDD" id="cd00200">
    <property type="entry name" value="WD40"/>
    <property type="match status" value="2"/>
</dbReference>
<dbReference type="Gene3D" id="2.130.10.10">
    <property type="entry name" value="YVTN repeat-like/Quinoprotein amine dehydrogenase"/>
    <property type="match status" value="4"/>
</dbReference>
<dbReference type="PANTHER" id="PTHR19854">
    <property type="entry name" value="TRANSDUCIN BETA-LIKE 3"/>
    <property type="match status" value="1"/>
</dbReference>
<dbReference type="Pfam" id="PF00400">
    <property type="entry name" value="WD40"/>
    <property type="match status" value="9"/>
</dbReference>
<dbReference type="PANTHER" id="PTHR19854:SF15">
    <property type="entry name" value="TRANSDUCIN BETA-LIKE PROTEIN 3"/>
    <property type="match status" value="1"/>
</dbReference>
<dbReference type="InterPro" id="IPR001680">
    <property type="entry name" value="WD40_rpt"/>
</dbReference>
<dbReference type="InterPro" id="IPR019775">
    <property type="entry name" value="WD40_repeat_CS"/>
</dbReference>
<feature type="repeat" description="WD" evidence="5">
    <location>
        <begin position="372"/>
        <end position="406"/>
    </location>
</feature>
<name>A0A0J9XCG9_GEOCN</name>
<dbReference type="FunFam" id="2.130.10.10:FF:001009">
    <property type="entry name" value="Small nucleolar ribonucleoprotein complex subunit, putative"/>
    <property type="match status" value="1"/>
</dbReference>
<feature type="repeat" description="WD" evidence="5">
    <location>
        <begin position="139"/>
        <end position="184"/>
    </location>
</feature>
<protein>
    <submittedName>
        <fullName evidence="7">Similar to Saccharomyces cerevisiae YLR222C UTP13 Nucleolar protein</fullName>
    </submittedName>
</protein>
<keyword evidence="4" id="KW-0539">Nucleus</keyword>
<dbReference type="PROSITE" id="PS50082">
    <property type="entry name" value="WD_REPEATS_2"/>
    <property type="match status" value="9"/>
</dbReference>
<keyword evidence="2 5" id="KW-0853">WD repeat</keyword>
<evidence type="ECO:0000313" key="8">
    <source>
        <dbReference type="Proteomes" id="UP000242525"/>
    </source>
</evidence>
<comment type="caution">
    <text evidence="7">The sequence shown here is derived from an EMBL/GenBank/DDBJ whole genome shotgun (WGS) entry which is preliminary data.</text>
</comment>
<dbReference type="GO" id="GO:0000472">
    <property type="term" value="P:endonucleolytic cleavage to generate mature 5'-end of SSU-rRNA from (SSU-rRNA, 5.8S rRNA, LSU-rRNA)"/>
    <property type="evidence" value="ECO:0007669"/>
    <property type="project" value="TreeGrafter"/>
</dbReference>
<dbReference type="InterPro" id="IPR020472">
    <property type="entry name" value="WD40_PAC1"/>
</dbReference>
<keyword evidence="3" id="KW-0677">Repeat</keyword>
<dbReference type="Proteomes" id="UP000242525">
    <property type="component" value="Unassembled WGS sequence"/>
</dbReference>
<dbReference type="SUPFAM" id="SSF50978">
    <property type="entry name" value="WD40 repeat-like"/>
    <property type="match status" value="2"/>
</dbReference>
<dbReference type="PRINTS" id="PR00320">
    <property type="entry name" value="GPROTEINBRPT"/>
</dbReference>
<dbReference type="EMBL" id="CCBN010000009">
    <property type="protein sequence ID" value="CDO54930.1"/>
    <property type="molecule type" value="Genomic_DNA"/>
</dbReference>
<feature type="repeat" description="WD" evidence="5">
    <location>
        <begin position="421"/>
        <end position="459"/>
    </location>
</feature>